<dbReference type="NCBIfam" id="NF041638">
    <property type="entry name" value="QRL_CxxC_CxxC"/>
    <property type="match status" value="1"/>
</dbReference>
<dbReference type="InterPro" id="IPR048142">
    <property type="entry name" value="QRL_CxxC_CxxC"/>
</dbReference>
<evidence type="ECO:0000313" key="2">
    <source>
        <dbReference type="Proteomes" id="UP001144313"/>
    </source>
</evidence>
<name>A0A9W6LEH2_9ACTN</name>
<proteinExistence type="predicted"/>
<dbReference type="Proteomes" id="UP001144313">
    <property type="component" value="Unassembled WGS sequence"/>
</dbReference>
<evidence type="ECO:0000313" key="1">
    <source>
        <dbReference type="EMBL" id="GLI40902.1"/>
    </source>
</evidence>
<reference evidence="1" key="1">
    <citation type="submission" date="2022-12" db="EMBL/GenBank/DDBJ databases">
        <title>Reference genome sequencing for broad-spectrum identification of bacterial and archaeal isolates by mass spectrometry.</title>
        <authorList>
            <person name="Sekiguchi Y."/>
            <person name="Tourlousse D.M."/>
        </authorList>
    </citation>
    <scope>NUCLEOTIDE SEQUENCE</scope>
    <source>
        <strain evidence="1">LLR39Z86</strain>
    </source>
</reference>
<dbReference type="RefSeq" id="WP_270118151.1">
    <property type="nucleotide sequence ID" value="NZ_BAAAOL010000016.1"/>
</dbReference>
<accession>A0A9W6LEH2</accession>
<keyword evidence="2" id="KW-1185">Reference proteome</keyword>
<sequence length="119" mass="13554">MFRTEFDDPEGIRHGGLPTFNYRCAPVGLYTRRQLAAEGLTPGRQPIAGQIFWRRGNRVAYLYRRDLAVPKRPATDAQLRALMKAWVALSTCPSCQTEYGYYIPKRYGECLACFEGGTR</sequence>
<dbReference type="AlphaFoldDB" id="A0A9W6LEH2"/>
<comment type="caution">
    <text evidence="1">The sequence shown here is derived from an EMBL/GenBank/DDBJ whole genome shotgun (WGS) entry which is preliminary data.</text>
</comment>
<organism evidence="1 2">
    <name type="scientific">Glycomyces algeriensis</name>
    <dbReference type="NCBI Taxonomy" id="256037"/>
    <lineage>
        <taxon>Bacteria</taxon>
        <taxon>Bacillati</taxon>
        <taxon>Actinomycetota</taxon>
        <taxon>Actinomycetes</taxon>
        <taxon>Glycomycetales</taxon>
        <taxon>Glycomycetaceae</taxon>
        <taxon>Glycomyces</taxon>
    </lineage>
</organism>
<protein>
    <submittedName>
        <fullName evidence="1">Uncharacterized protein</fullName>
    </submittedName>
</protein>
<gene>
    <name evidence="1" type="ORF">GALLR39Z86_07520</name>
</gene>
<dbReference type="EMBL" id="BSDT01000001">
    <property type="protein sequence ID" value="GLI40902.1"/>
    <property type="molecule type" value="Genomic_DNA"/>
</dbReference>